<evidence type="ECO:0000313" key="27">
    <source>
        <dbReference type="Proteomes" id="UP000646548"/>
    </source>
</evidence>
<dbReference type="InterPro" id="IPR013235">
    <property type="entry name" value="PPP_dom"/>
</dbReference>
<dbReference type="PANTHER" id="PTHR45668">
    <property type="entry name" value="SERINE/THREONINE-PROTEIN PHOSPHATASE 5-RELATED"/>
    <property type="match status" value="1"/>
</dbReference>
<evidence type="ECO:0000259" key="25">
    <source>
        <dbReference type="PROSITE" id="PS00125"/>
    </source>
</evidence>
<dbReference type="FunFam" id="1.25.40.10:FF:000055">
    <property type="entry name" value="Serine/threonine-protein phosphatase"/>
    <property type="match status" value="1"/>
</dbReference>
<dbReference type="CDD" id="cd07417">
    <property type="entry name" value="MPP_PP5_C"/>
    <property type="match status" value="1"/>
</dbReference>
<dbReference type="AlphaFoldDB" id="A0A834F203"/>
<feature type="active site" description="Proton donor/acceptor" evidence="21">
    <location>
        <position position="321"/>
    </location>
</feature>
<dbReference type="GO" id="GO:0004722">
    <property type="term" value="F:protein serine/threonine phosphatase activity"/>
    <property type="evidence" value="ECO:0007669"/>
    <property type="project" value="UniProtKB-EC"/>
</dbReference>
<evidence type="ECO:0000256" key="24">
    <source>
        <dbReference type="SAM" id="Coils"/>
    </source>
</evidence>
<dbReference type="GO" id="GO:0005886">
    <property type="term" value="C:plasma membrane"/>
    <property type="evidence" value="ECO:0007669"/>
    <property type="project" value="UniProtKB-SubCell"/>
</dbReference>
<dbReference type="Pfam" id="PF13414">
    <property type="entry name" value="TPR_11"/>
    <property type="match status" value="1"/>
</dbReference>
<dbReference type="InterPro" id="IPR029052">
    <property type="entry name" value="Metallo-depent_PP-like"/>
</dbReference>
<evidence type="ECO:0000256" key="8">
    <source>
        <dbReference type="ARBA" id="ARBA00022490"/>
    </source>
</evidence>
<keyword evidence="9" id="KW-0479">Metal-binding</keyword>
<evidence type="ECO:0000256" key="13">
    <source>
        <dbReference type="ARBA" id="ARBA00022842"/>
    </source>
</evidence>
<dbReference type="SUPFAM" id="SSF56300">
    <property type="entry name" value="Metallo-dependent phosphatases"/>
    <property type="match status" value="1"/>
</dbReference>
<dbReference type="PROSITE" id="PS50293">
    <property type="entry name" value="TPR_REGION"/>
    <property type="match status" value="1"/>
</dbReference>
<dbReference type="GO" id="GO:0005634">
    <property type="term" value="C:nucleus"/>
    <property type="evidence" value="ECO:0007669"/>
    <property type="project" value="UniProtKB-SubCell"/>
</dbReference>
<protein>
    <recommendedName>
        <fullName evidence="23">Serine/threonine-protein phosphatase</fullName>
        <ecNumber evidence="23">3.1.3.16</ecNumber>
    </recommendedName>
</protein>
<feature type="repeat" description="TPR" evidence="22">
    <location>
        <begin position="88"/>
        <end position="121"/>
    </location>
</feature>
<evidence type="ECO:0000256" key="1">
    <source>
        <dbReference type="ARBA" id="ARBA00001936"/>
    </source>
</evidence>
<evidence type="ECO:0000256" key="17">
    <source>
        <dbReference type="ARBA" id="ARBA00023211"/>
    </source>
</evidence>
<evidence type="ECO:0000256" key="11">
    <source>
        <dbReference type="ARBA" id="ARBA00022801"/>
    </source>
</evidence>
<evidence type="ECO:0000256" key="16">
    <source>
        <dbReference type="ARBA" id="ARBA00023136"/>
    </source>
</evidence>
<comment type="catalytic activity">
    <reaction evidence="20">
        <text>O-phospho-L-threonyl-[protein] + H2O = L-threonyl-[protein] + phosphate</text>
        <dbReference type="Rhea" id="RHEA:47004"/>
        <dbReference type="Rhea" id="RHEA-COMP:11060"/>
        <dbReference type="Rhea" id="RHEA-COMP:11605"/>
        <dbReference type="ChEBI" id="CHEBI:15377"/>
        <dbReference type="ChEBI" id="CHEBI:30013"/>
        <dbReference type="ChEBI" id="CHEBI:43474"/>
        <dbReference type="ChEBI" id="CHEBI:61977"/>
        <dbReference type="EC" id="3.1.3.16"/>
    </reaction>
    <physiologicalReaction direction="left-to-right" evidence="20">
        <dbReference type="Rhea" id="RHEA:47005"/>
    </physiologicalReaction>
</comment>
<evidence type="ECO:0000256" key="10">
    <source>
        <dbReference type="ARBA" id="ARBA00022737"/>
    </source>
</evidence>
<dbReference type="PROSITE" id="PS50005">
    <property type="entry name" value="TPR"/>
    <property type="match status" value="2"/>
</dbReference>
<comment type="similarity">
    <text evidence="6">Belongs to the PPP phosphatase family. PP-5 (PP-T) subfamily.</text>
</comment>
<dbReference type="Pfam" id="PF13181">
    <property type="entry name" value="TPR_8"/>
    <property type="match status" value="1"/>
</dbReference>
<dbReference type="SUPFAM" id="SSF48452">
    <property type="entry name" value="TPR-like"/>
    <property type="match status" value="1"/>
</dbReference>
<evidence type="ECO:0000256" key="18">
    <source>
        <dbReference type="ARBA" id="ARBA00023242"/>
    </source>
</evidence>
<evidence type="ECO:0000256" key="7">
    <source>
        <dbReference type="ARBA" id="ARBA00022475"/>
    </source>
</evidence>
<keyword evidence="24" id="KW-0175">Coiled coil</keyword>
<name>A0A834F203_ORYME</name>
<gene>
    <name evidence="26" type="ORF">FQA47_024247</name>
</gene>
<proteinExistence type="inferred from homology"/>
<keyword evidence="13" id="KW-0460">Magnesium</keyword>
<evidence type="ECO:0000256" key="5">
    <source>
        <dbReference type="ARBA" id="ARBA00004496"/>
    </source>
</evidence>
<dbReference type="Pfam" id="PF00149">
    <property type="entry name" value="Metallophos"/>
    <property type="match status" value="1"/>
</dbReference>
<dbReference type="EMBL" id="WKFB01000771">
    <property type="protein sequence ID" value="KAF6718184.1"/>
    <property type="molecule type" value="Genomic_DNA"/>
</dbReference>
<feature type="domain" description="Serine/threonine specific protein phosphatases" evidence="25">
    <location>
        <begin position="317"/>
        <end position="322"/>
    </location>
</feature>
<dbReference type="Proteomes" id="UP000646548">
    <property type="component" value="Unassembled WGS sequence"/>
</dbReference>
<evidence type="ECO:0000256" key="9">
    <source>
        <dbReference type="ARBA" id="ARBA00022723"/>
    </source>
</evidence>
<dbReference type="GO" id="GO:0046872">
    <property type="term" value="F:metal ion binding"/>
    <property type="evidence" value="ECO:0007669"/>
    <property type="project" value="UniProtKB-KW"/>
</dbReference>
<dbReference type="FunFam" id="3.60.21.10:FF:000017">
    <property type="entry name" value="Serine/threonine-protein phosphatase"/>
    <property type="match status" value="1"/>
</dbReference>
<comment type="caution">
    <text evidence="26">The sequence shown here is derived from an EMBL/GenBank/DDBJ whole genome shotgun (WGS) entry which is preliminary data.</text>
</comment>
<dbReference type="GO" id="GO:0005737">
    <property type="term" value="C:cytoplasm"/>
    <property type="evidence" value="ECO:0007669"/>
    <property type="project" value="UniProtKB-SubCell"/>
</dbReference>
<sequence length="516" mass="58464">MTHLPEVVTEEKMAEAANEAELLKEKANKYFKEKDYENAIKFYSEALDLNPSNAIYYSNRSLAYLRTECYGYALADATKALEVDKNYIKGYYRRATSNMALGKFKAALKDYETVVRVRPNDKDAKMKYQECNKIVKQKAFERAIASDETKKSVVDSLDIESMTIEDDYAGPKLEDGKVTVGFMTDMMEWFKEQKKLHRKCAYQVGATAPSSPALSAVLHGFSLSPLLQILVQVKDVLSKLPSLVEVTLKETDQLTICGDTHGQFYDLLNIFKLNGLPSDANPYLFNGDFVDRGSFSLEVILTLFGFKLLYPDNFHLLRGNHETDNMNQMYGFEGEVKAKYTAQMFQLFSEVFQWLPLAQCINSKVLVMHGGLFSEDGVTLDDIRKIDRNRQPPDSGPMCDLLWSDPQPQNGRSVSKRGVSCQFGPDVTERFLEQNKLDYIIRSHEVKAEGYEVTHSGKCITVFSAPNYCDQMGNKGAYIHLRGSDLKPEFHQFTAVPHPNVKPMAYANTLMQLGMM</sequence>
<dbReference type="InterPro" id="IPR019734">
    <property type="entry name" value="TPR_rpt"/>
</dbReference>
<reference evidence="26" key="1">
    <citation type="journal article" name="BMC Genomics">
        <title>Long-read sequencing and de novo genome assembly of marine medaka (Oryzias melastigma).</title>
        <authorList>
            <person name="Liang P."/>
            <person name="Saqib H.S.A."/>
            <person name="Ni X."/>
            <person name="Shen Y."/>
        </authorList>
    </citation>
    <scope>NUCLEOTIDE SEQUENCE</scope>
    <source>
        <strain evidence="26">Bigg-433</strain>
    </source>
</reference>
<evidence type="ECO:0000256" key="20">
    <source>
        <dbReference type="ARBA" id="ARBA00048832"/>
    </source>
</evidence>
<comment type="subcellular location">
    <subcellularLocation>
        <location evidence="4">Cell membrane</location>
    </subcellularLocation>
    <subcellularLocation>
        <location evidence="5">Cytoplasm</location>
    </subcellularLocation>
    <subcellularLocation>
        <location evidence="3">Nucleus</location>
    </subcellularLocation>
</comment>
<comment type="cofactor">
    <cofactor evidence="1">
        <name>Mn(2+)</name>
        <dbReference type="ChEBI" id="CHEBI:29035"/>
    </cofactor>
</comment>
<evidence type="ECO:0000256" key="6">
    <source>
        <dbReference type="ARBA" id="ARBA00008786"/>
    </source>
</evidence>
<dbReference type="SMART" id="SM00028">
    <property type="entry name" value="TPR"/>
    <property type="match status" value="3"/>
</dbReference>
<evidence type="ECO:0000256" key="21">
    <source>
        <dbReference type="PIRSR" id="PIRSR033096-1"/>
    </source>
</evidence>
<evidence type="ECO:0000313" key="26">
    <source>
        <dbReference type="EMBL" id="KAF6718184.1"/>
    </source>
</evidence>
<dbReference type="PIRSF" id="PIRSF033096">
    <property type="entry name" value="PPPtase_5"/>
    <property type="match status" value="1"/>
</dbReference>
<dbReference type="InterPro" id="IPR004843">
    <property type="entry name" value="Calcineurin-like_PHP"/>
</dbReference>
<keyword evidence="18" id="KW-0539">Nucleus</keyword>
<keyword evidence="14" id="KW-0904">Protein phosphatase</keyword>
<keyword evidence="17" id="KW-0464">Manganese</keyword>
<comment type="cofactor">
    <cofactor evidence="2">
        <name>Mg(2+)</name>
        <dbReference type="ChEBI" id="CHEBI:18420"/>
    </cofactor>
</comment>
<accession>A0A834F203</accession>
<feature type="repeat" description="TPR" evidence="22">
    <location>
        <begin position="20"/>
        <end position="53"/>
    </location>
</feature>
<keyword evidence="8" id="KW-0963">Cytoplasm</keyword>
<dbReference type="SMART" id="SM00156">
    <property type="entry name" value="PP2Ac"/>
    <property type="match status" value="1"/>
</dbReference>
<dbReference type="PANTHER" id="PTHR45668:SF5">
    <property type="entry name" value="SERINE_THREONINE-PROTEIN PHOSPHATASE 5"/>
    <property type="match status" value="1"/>
</dbReference>
<comment type="catalytic activity">
    <reaction evidence="19">
        <text>O-phospho-L-seryl-[protein] + H2O = L-seryl-[protein] + phosphate</text>
        <dbReference type="Rhea" id="RHEA:20629"/>
        <dbReference type="Rhea" id="RHEA-COMP:9863"/>
        <dbReference type="Rhea" id="RHEA-COMP:11604"/>
        <dbReference type="ChEBI" id="CHEBI:15377"/>
        <dbReference type="ChEBI" id="CHEBI:29999"/>
        <dbReference type="ChEBI" id="CHEBI:43474"/>
        <dbReference type="ChEBI" id="CHEBI:83421"/>
        <dbReference type="EC" id="3.1.3.16"/>
    </reaction>
    <physiologicalReaction direction="left-to-right" evidence="19">
        <dbReference type="Rhea" id="RHEA:20630"/>
    </physiologicalReaction>
</comment>
<keyword evidence="12 22" id="KW-0802">TPR repeat</keyword>
<dbReference type="EC" id="3.1.3.16" evidence="23"/>
<keyword evidence="15" id="KW-0007">Acetylation</keyword>
<dbReference type="InterPro" id="IPR041753">
    <property type="entry name" value="PP5_C"/>
</dbReference>
<dbReference type="InterPro" id="IPR011990">
    <property type="entry name" value="TPR-like_helical_dom_sf"/>
</dbReference>
<evidence type="ECO:0000256" key="19">
    <source>
        <dbReference type="ARBA" id="ARBA00047986"/>
    </source>
</evidence>
<evidence type="ECO:0000256" key="22">
    <source>
        <dbReference type="PROSITE-ProRule" id="PRU00339"/>
    </source>
</evidence>
<dbReference type="InterPro" id="IPR051134">
    <property type="entry name" value="PPP_phosphatase"/>
</dbReference>
<evidence type="ECO:0000256" key="2">
    <source>
        <dbReference type="ARBA" id="ARBA00001946"/>
    </source>
</evidence>
<dbReference type="Gene3D" id="3.60.21.10">
    <property type="match status" value="1"/>
</dbReference>
<evidence type="ECO:0000256" key="23">
    <source>
        <dbReference type="RuleBase" id="RU004273"/>
    </source>
</evidence>
<dbReference type="Gene3D" id="1.25.40.10">
    <property type="entry name" value="Tetratricopeptide repeat domain"/>
    <property type="match status" value="1"/>
</dbReference>
<keyword evidence="11 23" id="KW-0378">Hydrolase</keyword>
<organism evidence="26 27">
    <name type="scientific">Oryzias melastigma</name>
    <name type="common">Marine medaka</name>
    <dbReference type="NCBI Taxonomy" id="30732"/>
    <lineage>
        <taxon>Eukaryota</taxon>
        <taxon>Metazoa</taxon>
        <taxon>Chordata</taxon>
        <taxon>Craniata</taxon>
        <taxon>Vertebrata</taxon>
        <taxon>Euteleostomi</taxon>
        <taxon>Actinopterygii</taxon>
        <taxon>Neopterygii</taxon>
        <taxon>Teleostei</taxon>
        <taxon>Neoteleostei</taxon>
        <taxon>Acanthomorphata</taxon>
        <taxon>Ovalentaria</taxon>
        <taxon>Atherinomorphae</taxon>
        <taxon>Beloniformes</taxon>
        <taxon>Adrianichthyidae</taxon>
        <taxon>Oryziinae</taxon>
        <taxon>Oryzias</taxon>
    </lineage>
</organism>
<keyword evidence="10" id="KW-0677">Repeat</keyword>
<evidence type="ECO:0000256" key="3">
    <source>
        <dbReference type="ARBA" id="ARBA00004123"/>
    </source>
</evidence>
<evidence type="ECO:0000256" key="4">
    <source>
        <dbReference type="ARBA" id="ARBA00004236"/>
    </source>
</evidence>
<keyword evidence="7" id="KW-1003">Cell membrane</keyword>
<evidence type="ECO:0000256" key="15">
    <source>
        <dbReference type="ARBA" id="ARBA00022990"/>
    </source>
</evidence>
<dbReference type="PROSITE" id="PS00125">
    <property type="entry name" value="SER_THR_PHOSPHATASE"/>
    <property type="match status" value="1"/>
</dbReference>
<dbReference type="InterPro" id="IPR006186">
    <property type="entry name" value="Ser/Thr-sp_prot-phosphatase"/>
</dbReference>
<feature type="coiled-coil region" evidence="24">
    <location>
        <begin position="6"/>
        <end position="33"/>
    </location>
</feature>
<keyword evidence="16" id="KW-0472">Membrane</keyword>
<evidence type="ECO:0000256" key="14">
    <source>
        <dbReference type="ARBA" id="ARBA00022912"/>
    </source>
</evidence>
<evidence type="ECO:0000256" key="12">
    <source>
        <dbReference type="ARBA" id="ARBA00022803"/>
    </source>
</evidence>
<dbReference type="PRINTS" id="PR00114">
    <property type="entry name" value="STPHPHTASE"/>
</dbReference>
<dbReference type="Pfam" id="PF08321">
    <property type="entry name" value="PPP5"/>
    <property type="match status" value="1"/>
</dbReference>